<feature type="domain" description="Amino acid permease/ SLC12A" evidence="6">
    <location>
        <begin position="3"/>
        <end position="354"/>
    </location>
</feature>
<evidence type="ECO:0000256" key="1">
    <source>
        <dbReference type="ARBA" id="ARBA00004141"/>
    </source>
</evidence>
<evidence type="ECO:0000256" key="3">
    <source>
        <dbReference type="ARBA" id="ARBA00022989"/>
    </source>
</evidence>
<feature type="transmembrane region" description="Helical" evidence="5">
    <location>
        <begin position="89"/>
        <end position="107"/>
    </location>
</feature>
<dbReference type="GO" id="GO:0016020">
    <property type="term" value="C:membrane"/>
    <property type="evidence" value="ECO:0007669"/>
    <property type="project" value="UniProtKB-SubCell"/>
</dbReference>
<feature type="transmembrane region" description="Helical" evidence="5">
    <location>
        <begin position="252"/>
        <end position="274"/>
    </location>
</feature>
<keyword evidence="4 5" id="KW-0472">Membrane</keyword>
<dbReference type="PANTHER" id="PTHR42770:SF16">
    <property type="entry name" value="AMINO ACID PERMEASE"/>
    <property type="match status" value="1"/>
</dbReference>
<feature type="transmembrane region" description="Helical" evidence="5">
    <location>
        <begin position="295"/>
        <end position="315"/>
    </location>
</feature>
<feature type="transmembrane region" description="Helical" evidence="5">
    <location>
        <begin position="6"/>
        <end position="28"/>
    </location>
</feature>
<dbReference type="AlphaFoldDB" id="A0A8J3R4N5"/>
<feature type="transmembrane region" description="Helical" evidence="5">
    <location>
        <begin position="327"/>
        <end position="353"/>
    </location>
</feature>
<evidence type="ECO:0000313" key="7">
    <source>
        <dbReference type="EMBL" id="GIH21260.1"/>
    </source>
</evidence>
<feature type="transmembrane region" description="Helical" evidence="5">
    <location>
        <begin position="49"/>
        <end position="69"/>
    </location>
</feature>
<dbReference type="PANTHER" id="PTHR42770">
    <property type="entry name" value="AMINO ACID TRANSPORTER-RELATED"/>
    <property type="match status" value="1"/>
</dbReference>
<evidence type="ECO:0000256" key="2">
    <source>
        <dbReference type="ARBA" id="ARBA00022692"/>
    </source>
</evidence>
<comment type="caution">
    <text evidence="7">The sequence shown here is derived from an EMBL/GenBank/DDBJ whole genome shotgun (WGS) entry which is preliminary data.</text>
</comment>
<evidence type="ECO:0000256" key="5">
    <source>
        <dbReference type="SAM" id="Phobius"/>
    </source>
</evidence>
<feature type="transmembrane region" description="Helical" evidence="5">
    <location>
        <begin position="154"/>
        <end position="180"/>
    </location>
</feature>
<evidence type="ECO:0000259" key="6">
    <source>
        <dbReference type="Pfam" id="PF00324"/>
    </source>
</evidence>
<sequence>MTGIEGIPLAFLMVAVVLALFCVGYVAVARRVRNSGAFYSYIARGLGKPLGVGASFVGVVAYGMMQIGTYGALGPATAALVQEKTGVSLPWWAIALVAWVFVAVMGVNRVELNGRVLAVALIAEVVLVVVYDLVDLAHPFHGHLSVATLSPHSLAGGGLGVALAIAVTGFIGFEAAAVFSEESRDSDRTVPVATYLSLAFMVVLYMGSAWAMSVAIGPANLHHAAQQQGTNLPFTIVAQHLGSNLLVDLGQVLFISSLLAAALSYHSTTARYLFALGRERVLPGVLGRTGVHSMAPVYASLTQSAAGLLVIAAYAVTGADPLVKLFFWGGTVGGFGVLLLITGTSIAIIGFLHRHPQSETIWQRGIAPVLASAGLIVVVYLILDNFSGLLGVAPTSPLRWALPGMFGLLAVAGLVWALILRSTRRQVYAAIGLGALASDLSGYATPVPTASATTAARSSTR</sequence>
<feature type="transmembrane region" description="Helical" evidence="5">
    <location>
        <begin position="116"/>
        <end position="134"/>
    </location>
</feature>
<accession>A0A8J3R4N5</accession>
<keyword evidence="3 5" id="KW-1133">Transmembrane helix</keyword>
<reference evidence="7" key="1">
    <citation type="submission" date="2021-01" db="EMBL/GenBank/DDBJ databases">
        <title>Whole genome shotgun sequence of Rugosimonospora africana NBRC 104875.</title>
        <authorList>
            <person name="Komaki H."/>
            <person name="Tamura T."/>
        </authorList>
    </citation>
    <scope>NUCLEOTIDE SEQUENCE</scope>
    <source>
        <strain evidence="7">NBRC 104875</strain>
    </source>
</reference>
<keyword evidence="8" id="KW-1185">Reference proteome</keyword>
<feature type="transmembrane region" description="Helical" evidence="5">
    <location>
        <begin position="192"/>
        <end position="212"/>
    </location>
</feature>
<gene>
    <name evidence="7" type="ORF">Raf01_94320</name>
</gene>
<dbReference type="Proteomes" id="UP000642748">
    <property type="component" value="Unassembled WGS sequence"/>
</dbReference>
<protein>
    <submittedName>
        <fullName evidence="7">Amino acid permease</fullName>
    </submittedName>
</protein>
<dbReference type="InterPro" id="IPR004841">
    <property type="entry name" value="AA-permease/SLC12A_dom"/>
</dbReference>
<dbReference type="PIRSF" id="PIRSF006060">
    <property type="entry name" value="AA_transporter"/>
    <property type="match status" value="1"/>
</dbReference>
<dbReference type="GO" id="GO:0055085">
    <property type="term" value="P:transmembrane transport"/>
    <property type="evidence" value="ECO:0007669"/>
    <property type="project" value="InterPro"/>
</dbReference>
<comment type="subcellular location">
    <subcellularLocation>
        <location evidence="1">Membrane</location>
        <topology evidence="1">Multi-pass membrane protein</topology>
    </subcellularLocation>
</comment>
<feature type="transmembrane region" description="Helical" evidence="5">
    <location>
        <begin position="365"/>
        <end position="383"/>
    </location>
</feature>
<evidence type="ECO:0000256" key="4">
    <source>
        <dbReference type="ARBA" id="ARBA00023136"/>
    </source>
</evidence>
<evidence type="ECO:0000313" key="8">
    <source>
        <dbReference type="Proteomes" id="UP000642748"/>
    </source>
</evidence>
<name>A0A8J3R4N5_9ACTN</name>
<feature type="transmembrane region" description="Helical" evidence="5">
    <location>
        <begin position="398"/>
        <end position="419"/>
    </location>
</feature>
<dbReference type="InterPro" id="IPR050367">
    <property type="entry name" value="APC_superfamily"/>
</dbReference>
<dbReference type="EMBL" id="BONZ01000121">
    <property type="protein sequence ID" value="GIH21260.1"/>
    <property type="molecule type" value="Genomic_DNA"/>
</dbReference>
<dbReference type="Gene3D" id="1.20.1740.10">
    <property type="entry name" value="Amino acid/polyamine transporter I"/>
    <property type="match status" value="1"/>
</dbReference>
<proteinExistence type="predicted"/>
<keyword evidence="2 5" id="KW-0812">Transmembrane</keyword>
<organism evidence="7 8">
    <name type="scientific">Rugosimonospora africana</name>
    <dbReference type="NCBI Taxonomy" id="556532"/>
    <lineage>
        <taxon>Bacteria</taxon>
        <taxon>Bacillati</taxon>
        <taxon>Actinomycetota</taxon>
        <taxon>Actinomycetes</taxon>
        <taxon>Micromonosporales</taxon>
        <taxon>Micromonosporaceae</taxon>
        <taxon>Rugosimonospora</taxon>
    </lineage>
</organism>
<dbReference type="Pfam" id="PF00324">
    <property type="entry name" value="AA_permease"/>
    <property type="match status" value="1"/>
</dbReference>